<dbReference type="PANTHER" id="PTHR23502:SF142">
    <property type="entry name" value="ORF"/>
    <property type="match status" value="1"/>
</dbReference>
<dbReference type="InterPro" id="IPR020846">
    <property type="entry name" value="MFS_dom"/>
</dbReference>
<feature type="compositionally biased region" description="Basic and acidic residues" evidence="6">
    <location>
        <begin position="12"/>
        <end position="33"/>
    </location>
</feature>
<keyword evidence="3 7" id="KW-1133">Transmembrane helix</keyword>
<proteinExistence type="predicted"/>
<keyword evidence="2 7" id="KW-0812">Transmembrane</keyword>
<feature type="transmembrane region" description="Helical" evidence="7">
    <location>
        <begin position="395"/>
        <end position="414"/>
    </location>
</feature>
<evidence type="ECO:0000313" key="9">
    <source>
        <dbReference type="EMBL" id="PON22157.1"/>
    </source>
</evidence>
<reference evidence="9 10" key="1">
    <citation type="journal article" date="2016" name="Genome Announc.">
        <title>Draft Whole-Genome Sequence of Trichoderma gamsii T6085, a Promising Biocontrol Agent of Fusarium Head Blight on Wheat.</title>
        <authorList>
            <person name="Baroncelli R."/>
            <person name="Zapparata A."/>
            <person name="Piaggeschi G."/>
            <person name="Sarrocco S."/>
            <person name="Vannacci G."/>
        </authorList>
    </citation>
    <scope>NUCLEOTIDE SEQUENCE [LARGE SCALE GENOMIC DNA]</scope>
    <source>
        <strain evidence="9 10">T6085</strain>
    </source>
</reference>
<evidence type="ECO:0000256" key="4">
    <source>
        <dbReference type="ARBA" id="ARBA00023136"/>
    </source>
</evidence>
<sequence>MHPNEENQSSAVDKKHDYGENDASRKSSRHEEPSSQFNAQDDAEQEDSTSTRTRTDKDQDRTAASEATYGHGEFKSGYLSMGGGKPHPPKLLGENEAYLVDFDGPDDPSHPHNWPMRTRIIIHAVMSYTTFAVTFASAIYSPAVPKIAEHFSVSSEVATLGVSLYVLGFVFGPIVWGPLSEYIGRRIPLVTACFGCMVFQFAVAVSKDLQSVMINRFFAGFFGVSFLTICGAVCADLFDSKIRGLAITVYTLCVFIGPLVAPFVGGFIVASHLGWRWTQYIAGIMCALALVLNVFLLRESYVPIILTNKAKRLRQQTKNWAIHSKLEETEVNLKDVLNRYFLRPLHMLLVEPIVLLMSLYASFIYGLLYLFLTAFSFIFQGVYEMKPGVSGLPELSAVVGCAVTLVVMILRAPRYRRKLEANNGVAIPEWRLPEAMVGGVFFAGGLFWLGWSGYREEVHWMVPVIGGAVTGFGISLVFLQQFNYLIDAYTQLAASALAANVFLRSIFGAVFPLFASYMFKGIGIQWSLTLLGCVTSLLALVPFVLHFKGAQIRSISKYIPKENLQVTLPKPATARNARSA</sequence>
<gene>
    <name evidence="9" type="ORF">TGAM01_v209031</name>
</gene>
<keyword evidence="4 7" id="KW-0472">Membrane</keyword>
<feature type="region of interest" description="Disordered" evidence="6">
    <location>
        <begin position="1"/>
        <end position="69"/>
    </location>
</feature>
<dbReference type="RefSeq" id="XP_024404803.1">
    <property type="nucleotide sequence ID" value="XM_024550469.1"/>
</dbReference>
<keyword evidence="10" id="KW-1185">Reference proteome</keyword>
<evidence type="ECO:0000256" key="3">
    <source>
        <dbReference type="ARBA" id="ARBA00022989"/>
    </source>
</evidence>
<evidence type="ECO:0000256" key="7">
    <source>
        <dbReference type="SAM" id="Phobius"/>
    </source>
</evidence>
<feature type="transmembrane region" description="Helical" evidence="7">
    <location>
        <begin position="460"/>
        <end position="480"/>
    </location>
</feature>
<evidence type="ECO:0000256" key="2">
    <source>
        <dbReference type="ARBA" id="ARBA00022692"/>
    </source>
</evidence>
<dbReference type="GO" id="GO:0005886">
    <property type="term" value="C:plasma membrane"/>
    <property type="evidence" value="ECO:0007669"/>
    <property type="project" value="TreeGrafter"/>
</dbReference>
<feature type="transmembrane region" description="Helical" evidence="7">
    <location>
        <begin position="526"/>
        <end position="547"/>
    </location>
</feature>
<dbReference type="FunFam" id="1.20.1250.20:FF:000011">
    <property type="entry name" value="MFS multidrug transporter, putative"/>
    <property type="match status" value="1"/>
</dbReference>
<feature type="transmembrane region" description="Helical" evidence="7">
    <location>
        <begin position="217"/>
        <end position="238"/>
    </location>
</feature>
<dbReference type="AlphaFoldDB" id="A0A2P4ZCX9"/>
<feature type="transmembrane region" description="Helical" evidence="7">
    <location>
        <begin position="492"/>
        <end position="514"/>
    </location>
</feature>
<dbReference type="SUPFAM" id="SSF103473">
    <property type="entry name" value="MFS general substrate transporter"/>
    <property type="match status" value="1"/>
</dbReference>
<dbReference type="InterPro" id="IPR011701">
    <property type="entry name" value="MFS"/>
</dbReference>
<feature type="transmembrane region" description="Helical" evidence="7">
    <location>
        <begin position="353"/>
        <end position="383"/>
    </location>
</feature>
<dbReference type="InterPro" id="IPR036259">
    <property type="entry name" value="MFS_trans_sf"/>
</dbReference>
<evidence type="ECO:0000256" key="5">
    <source>
        <dbReference type="ARBA" id="ARBA00023180"/>
    </source>
</evidence>
<dbReference type="STRING" id="398673.A0A2P4ZCX9"/>
<feature type="domain" description="Major facilitator superfamily (MFS) profile" evidence="8">
    <location>
        <begin position="122"/>
        <end position="550"/>
    </location>
</feature>
<evidence type="ECO:0000256" key="6">
    <source>
        <dbReference type="SAM" id="MobiDB-lite"/>
    </source>
</evidence>
<feature type="compositionally biased region" description="Polar residues" evidence="6">
    <location>
        <begin position="1"/>
        <end position="11"/>
    </location>
</feature>
<evidence type="ECO:0000256" key="1">
    <source>
        <dbReference type="ARBA" id="ARBA00004141"/>
    </source>
</evidence>
<feature type="transmembrane region" description="Helical" evidence="7">
    <location>
        <begin position="186"/>
        <end position="205"/>
    </location>
</feature>
<feature type="compositionally biased region" description="Basic and acidic residues" evidence="6">
    <location>
        <begin position="53"/>
        <end position="63"/>
    </location>
</feature>
<feature type="transmembrane region" description="Helical" evidence="7">
    <location>
        <begin position="245"/>
        <end position="271"/>
    </location>
</feature>
<feature type="transmembrane region" description="Helical" evidence="7">
    <location>
        <begin position="435"/>
        <end position="454"/>
    </location>
</feature>
<dbReference type="Pfam" id="PF07690">
    <property type="entry name" value="MFS_1"/>
    <property type="match status" value="1"/>
</dbReference>
<dbReference type="GeneID" id="29987448"/>
<dbReference type="Gene3D" id="1.20.1250.20">
    <property type="entry name" value="MFS general substrate transporter like domains"/>
    <property type="match status" value="1"/>
</dbReference>
<feature type="transmembrane region" description="Helical" evidence="7">
    <location>
        <begin position="277"/>
        <end position="297"/>
    </location>
</feature>
<protein>
    <submittedName>
        <fullName evidence="9">Major facilitator superfamily transporter</fullName>
    </submittedName>
</protein>
<dbReference type="PANTHER" id="PTHR23502">
    <property type="entry name" value="MAJOR FACILITATOR SUPERFAMILY"/>
    <property type="match status" value="1"/>
</dbReference>
<comment type="subcellular location">
    <subcellularLocation>
        <location evidence="1">Membrane</location>
        <topology evidence="1">Multi-pass membrane protein</topology>
    </subcellularLocation>
</comment>
<name>A0A2P4ZCX9_9HYPO</name>
<evidence type="ECO:0000259" key="8">
    <source>
        <dbReference type="PROSITE" id="PS50850"/>
    </source>
</evidence>
<comment type="caution">
    <text evidence="9">The sequence shown here is derived from an EMBL/GenBank/DDBJ whole genome shotgun (WGS) entry which is preliminary data.</text>
</comment>
<dbReference type="GO" id="GO:0022857">
    <property type="term" value="F:transmembrane transporter activity"/>
    <property type="evidence" value="ECO:0007669"/>
    <property type="project" value="InterPro"/>
</dbReference>
<keyword evidence="5" id="KW-0325">Glycoprotein</keyword>
<evidence type="ECO:0000313" key="10">
    <source>
        <dbReference type="Proteomes" id="UP000054821"/>
    </source>
</evidence>
<dbReference type="Proteomes" id="UP000054821">
    <property type="component" value="Unassembled WGS sequence"/>
</dbReference>
<organism evidence="9 10">
    <name type="scientific">Trichoderma gamsii</name>
    <dbReference type="NCBI Taxonomy" id="398673"/>
    <lineage>
        <taxon>Eukaryota</taxon>
        <taxon>Fungi</taxon>
        <taxon>Dikarya</taxon>
        <taxon>Ascomycota</taxon>
        <taxon>Pezizomycotina</taxon>
        <taxon>Sordariomycetes</taxon>
        <taxon>Hypocreomycetidae</taxon>
        <taxon>Hypocreales</taxon>
        <taxon>Hypocreaceae</taxon>
        <taxon>Trichoderma</taxon>
    </lineage>
</organism>
<dbReference type="CDD" id="cd17323">
    <property type="entry name" value="MFS_Tpo1_MDR_like"/>
    <property type="match status" value="1"/>
</dbReference>
<dbReference type="PROSITE" id="PS50850">
    <property type="entry name" value="MFS"/>
    <property type="match status" value="1"/>
</dbReference>
<dbReference type="EMBL" id="JPDN02000041">
    <property type="protein sequence ID" value="PON22157.1"/>
    <property type="molecule type" value="Genomic_DNA"/>
</dbReference>
<feature type="transmembrane region" description="Helical" evidence="7">
    <location>
        <begin position="160"/>
        <end position="179"/>
    </location>
</feature>
<feature type="transmembrane region" description="Helical" evidence="7">
    <location>
        <begin position="120"/>
        <end position="140"/>
    </location>
</feature>
<accession>A0A2P4ZCX9</accession>